<organism evidence="3 4">
    <name type="scientific">Candidatus Taylorbacteria bacterium RIFCSPHIGHO2_02_49_25</name>
    <dbReference type="NCBI Taxonomy" id="1802305"/>
    <lineage>
        <taxon>Bacteria</taxon>
        <taxon>Candidatus Tayloriibacteriota</taxon>
    </lineage>
</organism>
<evidence type="ECO:0000313" key="4">
    <source>
        <dbReference type="Proteomes" id="UP000176493"/>
    </source>
</evidence>
<evidence type="ECO:0008006" key="5">
    <source>
        <dbReference type="Google" id="ProtNLM"/>
    </source>
</evidence>
<keyword evidence="1" id="KW-1133">Transmembrane helix</keyword>
<reference evidence="3 4" key="1">
    <citation type="journal article" date="2016" name="Nat. Commun.">
        <title>Thousands of microbial genomes shed light on interconnected biogeochemical processes in an aquifer system.</title>
        <authorList>
            <person name="Anantharaman K."/>
            <person name="Brown C.T."/>
            <person name="Hug L.A."/>
            <person name="Sharon I."/>
            <person name="Castelle C.J."/>
            <person name="Probst A.J."/>
            <person name="Thomas B.C."/>
            <person name="Singh A."/>
            <person name="Wilkins M.J."/>
            <person name="Karaoz U."/>
            <person name="Brodie E.L."/>
            <person name="Williams K.H."/>
            <person name="Hubbard S.S."/>
            <person name="Banfield J.F."/>
        </authorList>
    </citation>
    <scope>NUCLEOTIDE SEQUENCE [LARGE SCALE GENOMIC DNA]</scope>
</reference>
<evidence type="ECO:0000256" key="1">
    <source>
        <dbReference type="SAM" id="Phobius"/>
    </source>
</evidence>
<dbReference type="Proteomes" id="UP000176493">
    <property type="component" value="Unassembled WGS sequence"/>
</dbReference>
<keyword evidence="1" id="KW-0472">Membrane</keyword>
<accession>A0A1G2MGD9</accession>
<evidence type="ECO:0000313" key="3">
    <source>
        <dbReference type="EMBL" id="OHA22970.1"/>
    </source>
</evidence>
<feature type="chain" id="PRO_5009583670" description="PKD domain-containing protein" evidence="2">
    <location>
        <begin position="31"/>
        <end position="387"/>
    </location>
</feature>
<comment type="caution">
    <text evidence="3">The sequence shown here is derived from an EMBL/GenBank/DDBJ whole genome shotgun (WGS) entry which is preliminary data.</text>
</comment>
<protein>
    <recommendedName>
        <fullName evidence="5">PKD domain-containing protein</fullName>
    </recommendedName>
</protein>
<feature type="signal peptide" evidence="2">
    <location>
        <begin position="1"/>
        <end position="30"/>
    </location>
</feature>
<keyword evidence="1" id="KW-0812">Transmembrane</keyword>
<keyword evidence="2" id="KW-0732">Signal</keyword>
<dbReference type="EMBL" id="MHRJ01000017">
    <property type="protein sequence ID" value="OHA22970.1"/>
    <property type="molecule type" value="Genomic_DNA"/>
</dbReference>
<name>A0A1G2MGD9_9BACT</name>
<sequence>MAYKMKTISFLTIWLLALAATAILPGSISADPIPGPTRPACPIQSAPDRIIVNFSGSEKLCSYLNPAGCASSNSPVAVNLAAGKYKVTLSSWDGYLGRTAISQPNEQWYASVVNASGELAASSVINDLADNVAAASLTQVVNDTPNFLTLASAATKVIGKHAFPGSADAVSANSVFPLCAAFDKIPAISPPPPALDGSCFTSPASVQIGSSVSWSATATGGAGTYTYSWSGDENLSGASTIVTRTYSSAGMKLGTVEITSGAQSVQRTCSASITPRTCETGCGGGLNQPNVVLYKKTTSSPLVSASIYLAQTPYTASAASASVFLSQIPYTGLRAEGMKAVFYTALLLAISGLLAYIAILKLRRKKRRRKETVFLRDITPIPRAIRQ</sequence>
<feature type="transmembrane region" description="Helical" evidence="1">
    <location>
        <begin position="340"/>
        <end position="360"/>
    </location>
</feature>
<proteinExistence type="predicted"/>
<dbReference type="AlphaFoldDB" id="A0A1G2MGD9"/>
<evidence type="ECO:0000256" key="2">
    <source>
        <dbReference type="SAM" id="SignalP"/>
    </source>
</evidence>
<gene>
    <name evidence="3" type="ORF">A2W52_03620</name>
</gene>